<keyword evidence="1" id="KW-0677">Repeat</keyword>
<dbReference type="AlphaFoldDB" id="A0AAU8GZQ9"/>
<dbReference type="InterPro" id="IPR051012">
    <property type="entry name" value="CellSynth/LPSAsmb/PSIAsmb"/>
</dbReference>
<dbReference type="SMART" id="SM00028">
    <property type="entry name" value="TPR"/>
    <property type="match status" value="3"/>
</dbReference>
<dbReference type="InterPro" id="IPR011990">
    <property type="entry name" value="TPR-like_helical_dom_sf"/>
</dbReference>
<reference evidence="4" key="1">
    <citation type="submission" date="2024-01" db="EMBL/GenBank/DDBJ databases">
        <title>The first autotrophic representatives of the genus Thermodesulfovibrio.</title>
        <authorList>
            <person name="Maltseva A.I."/>
            <person name="Elcheninov A.G."/>
            <person name="Kublanov I.V."/>
            <person name="Lebedinsky A.V."/>
            <person name="Frolov E.N."/>
        </authorList>
    </citation>
    <scope>NUCLEOTIDE SEQUENCE</scope>
    <source>
        <strain evidence="4">3462-1</strain>
    </source>
</reference>
<dbReference type="PANTHER" id="PTHR45586">
    <property type="entry name" value="TPR REPEAT-CONTAINING PROTEIN PA4667"/>
    <property type="match status" value="1"/>
</dbReference>
<name>A0AAU8GZQ9_9BACT</name>
<dbReference type="RefSeq" id="WP_353685514.1">
    <property type="nucleotide sequence ID" value="NZ_CP144374.1"/>
</dbReference>
<dbReference type="InterPro" id="IPR019734">
    <property type="entry name" value="TPR_rpt"/>
</dbReference>
<dbReference type="KEGG" id="tob:V4D31_05760"/>
<evidence type="ECO:0000256" key="3">
    <source>
        <dbReference type="PROSITE-ProRule" id="PRU00339"/>
    </source>
</evidence>
<evidence type="ECO:0000256" key="2">
    <source>
        <dbReference type="ARBA" id="ARBA00022803"/>
    </source>
</evidence>
<evidence type="ECO:0000256" key="1">
    <source>
        <dbReference type="ARBA" id="ARBA00022737"/>
    </source>
</evidence>
<dbReference type="Pfam" id="PF13181">
    <property type="entry name" value="TPR_8"/>
    <property type="match status" value="1"/>
</dbReference>
<gene>
    <name evidence="4" type="ORF">V4D31_05760</name>
</gene>
<sequence length="149" mass="17350">MLLRLLIAICLIITGCSMPQVVVLHDPLTPQEHLQLGLNYEKKGLIDEAIQHYKEASKSDAKGYLFLGNLYLNQKKYDIAEEYYKKAIQKNDKLADAYNNLAWLYCIKNENLDKAQELVKKAMEIEKNNPEKIKIYQDTFEQIQKLKTK</sequence>
<organism evidence="4">
    <name type="scientific">Thermodesulfovibrio obliviosus</name>
    <dbReference type="NCBI Taxonomy" id="3118332"/>
    <lineage>
        <taxon>Bacteria</taxon>
        <taxon>Pseudomonadati</taxon>
        <taxon>Nitrospirota</taxon>
        <taxon>Thermodesulfovibrionia</taxon>
        <taxon>Thermodesulfovibrionales</taxon>
        <taxon>Thermodesulfovibrionaceae</taxon>
        <taxon>Thermodesulfovibrio</taxon>
    </lineage>
</organism>
<keyword evidence="2 3" id="KW-0802">TPR repeat</keyword>
<dbReference type="PANTHER" id="PTHR45586:SF1">
    <property type="entry name" value="LIPOPOLYSACCHARIDE ASSEMBLY PROTEIN B"/>
    <property type="match status" value="1"/>
</dbReference>
<dbReference type="Gene3D" id="1.25.40.10">
    <property type="entry name" value="Tetratricopeptide repeat domain"/>
    <property type="match status" value="1"/>
</dbReference>
<feature type="repeat" description="TPR" evidence="3">
    <location>
        <begin position="61"/>
        <end position="94"/>
    </location>
</feature>
<dbReference type="EMBL" id="CP144374">
    <property type="protein sequence ID" value="XCH47854.1"/>
    <property type="molecule type" value="Genomic_DNA"/>
</dbReference>
<dbReference type="SUPFAM" id="SSF48452">
    <property type="entry name" value="TPR-like"/>
    <property type="match status" value="1"/>
</dbReference>
<evidence type="ECO:0000313" key="4">
    <source>
        <dbReference type="EMBL" id="XCH47854.1"/>
    </source>
</evidence>
<accession>A0AAU8GZQ9</accession>
<dbReference type="PROSITE" id="PS51257">
    <property type="entry name" value="PROKAR_LIPOPROTEIN"/>
    <property type="match status" value="1"/>
</dbReference>
<protein>
    <submittedName>
        <fullName evidence="4">Tetratricopeptide repeat protein</fullName>
    </submittedName>
</protein>
<dbReference type="Pfam" id="PF13424">
    <property type="entry name" value="TPR_12"/>
    <property type="match status" value="1"/>
</dbReference>
<proteinExistence type="predicted"/>
<dbReference type="PROSITE" id="PS50005">
    <property type="entry name" value="TPR"/>
    <property type="match status" value="1"/>
</dbReference>